<dbReference type="EMBL" id="JAAAUY010000702">
    <property type="protein sequence ID" value="KAF9327084.1"/>
    <property type="molecule type" value="Genomic_DNA"/>
</dbReference>
<evidence type="ECO:0000313" key="7">
    <source>
        <dbReference type="Proteomes" id="UP000696485"/>
    </source>
</evidence>
<feature type="domain" description="Rax2-like C-terminal" evidence="3">
    <location>
        <begin position="990"/>
        <end position="1216"/>
    </location>
</feature>
<dbReference type="InterPro" id="IPR048266">
    <property type="entry name" value="Rax2-like_second"/>
</dbReference>
<feature type="compositionally biased region" description="Low complexity" evidence="1">
    <location>
        <begin position="1248"/>
        <end position="1262"/>
    </location>
</feature>
<dbReference type="PANTHER" id="PTHR31778:SF2">
    <property type="entry name" value="BUD SITE SELECTION PROTEIN RAX2"/>
    <property type="match status" value="1"/>
</dbReference>
<reference evidence="6" key="1">
    <citation type="journal article" date="2020" name="Fungal Divers.">
        <title>Resolving the Mortierellaceae phylogeny through synthesis of multi-gene phylogenetics and phylogenomics.</title>
        <authorList>
            <person name="Vandepol N."/>
            <person name="Liber J."/>
            <person name="Desiro A."/>
            <person name="Na H."/>
            <person name="Kennedy M."/>
            <person name="Barry K."/>
            <person name="Grigoriev I.V."/>
            <person name="Miller A.N."/>
            <person name="O'Donnell K."/>
            <person name="Stajich J.E."/>
            <person name="Bonito G."/>
        </authorList>
    </citation>
    <scope>NUCLEOTIDE SEQUENCE</scope>
    <source>
        <strain evidence="6">NVP1</strain>
    </source>
</reference>
<feature type="compositionally biased region" description="Polar residues" evidence="1">
    <location>
        <begin position="1738"/>
        <end position="1752"/>
    </location>
</feature>
<evidence type="ECO:0000256" key="2">
    <source>
        <dbReference type="SAM" id="Phobius"/>
    </source>
</evidence>
<evidence type="ECO:0000259" key="5">
    <source>
        <dbReference type="Pfam" id="PF20843"/>
    </source>
</evidence>
<dbReference type="InterPro" id="IPR011043">
    <property type="entry name" value="Gal_Oxase/kelch_b-propeller"/>
</dbReference>
<dbReference type="Pfam" id="PF20842">
    <property type="entry name" value="Rax2_2"/>
    <property type="match status" value="1"/>
</dbReference>
<dbReference type="InterPro" id="IPR048265">
    <property type="entry name" value="Rax2-like_third"/>
</dbReference>
<feature type="compositionally biased region" description="Polar residues" evidence="1">
    <location>
        <begin position="1526"/>
        <end position="1536"/>
    </location>
</feature>
<keyword evidence="2" id="KW-0812">Transmembrane</keyword>
<dbReference type="Pfam" id="PF20843">
    <property type="entry name" value="Rax2_3"/>
    <property type="match status" value="1"/>
</dbReference>
<dbReference type="Proteomes" id="UP000696485">
    <property type="component" value="Unassembled WGS sequence"/>
</dbReference>
<evidence type="ECO:0000313" key="6">
    <source>
        <dbReference type="EMBL" id="KAF9327084.1"/>
    </source>
</evidence>
<organism evidence="6 7">
    <name type="scientific">Podila minutissima</name>
    <dbReference type="NCBI Taxonomy" id="64525"/>
    <lineage>
        <taxon>Eukaryota</taxon>
        <taxon>Fungi</taxon>
        <taxon>Fungi incertae sedis</taxon>
        <taxon>Mucoromycota</taxon>
        <taxon>Mortierellomycotina</taxon>
        <taxon>Mortierellomycetes</taxon>
        <taxon>Mortierellales</taxon>
        <taxon>Mortierellaceae</taxon>
        <taxon>Podila</taxon>
    </lineage>
</organism>
<feature type="region of interest" description="Disordered" evidence="1">
    <location>
        <begin position="1524"/>
        <end position="1589"/>
    </location>
</feature>
<feature type="transmembrane region" description="Helical" evidence="2">
    <location>
        <begin position="1405"/>
        <end position="1434"/>
    </location>
</feature>
<evidence type="ECO:0000259" key="3">
    <source>
        <dbReference type="Pfam" id="PF12768"/>
    </source>
</evidence>
<evidence type="ECO:0000259" key="4">
    <source>
        <dbReference type="Pfam" id="PF20842"/>
    </source>
</evidence>
<feature type="region of interest" description="Disordered" evidence="1">
    <location>
        <begin position="1214"/>
        <end position="1273"/>
    </location>
</feature>
<feature type="compositionally biased region" description="Low complexity" evidence="1">
    <location>
        <begin position="12"/>
        <end position="36"/>
    </location>
</feature>
<dbReference type="InterPro" id="IPR024982">
    <property type="entry name" value="Rax2-like_C"/>
</dbReference>
<feature type="domain" description="Rax2-like third" evidence="5">
    <location>
        <begin position="404"/>
        <end position="559"/>
    </location>
</feature>
<feature type="non-terminal residue" evidence="6">
    <location>
        <position position="1"/>
    </location>
</feature>
<gene>
    <name evidence="6" type="ORF">BG006_009577</name>
</gene>
<dbReference type="Pfam" id="PF12768">
    <property type="entry name" value="Rax2"/>
    <property type="match status" value="1"/>
</dbReference>
<dbReference type="SUPFAM" id="SSF50965">
    <property type="entry name" value="Galactose oxidase, central domain"/>
    <property type="match status" value="1"/>
</dbReference>
<feature type="region of interest" description="Disordered" evidence="1">
    <location>
        <begin position="1729"/>
        <end position="1752"/>
    </location>
</feature>
<feature type="region of interest" description="Disordered" evidence="1">
    <location>
        <begin position="1643"/>
        <end position="1672"/>
    </location>
</feature>
<name>A0A9P5SI51_9FUNG</name>
<keyword evidence="2" id="KW-1133">Transmembrane helix</keyword>
<feature type="compositionally biased region" description="Polar residues" evidence="1">
    <location>
        <begin position="1"/>
        <end position="10"/>
    </location>
</feature>
<feature type="region of interest" description="Disordered" evidence="1">
    <location>
        <begin position="1"/>
        <end position="36"/>
    </location>
</feature>
<sequence>MRYFTQMPSSLPTPSASDSPTNTTASSSSSSGSPPSTASAGINYIGMYDSQLKRFLPLAQGLDGPVQDLVCDDASGQVYVVGGFRAPVPDMSTAAAAATGGGGGEGFVMTEEYEALGVFGGGVAVWKPTAAAGGQTSCAGGHCYKAQGSWAPLPFKGMNGVVNSVAKAQDGTFWFGGRFDTTTDGEQFSAPDTQPVNMDSVKVFSGNGLDNSQERNIICDTLTNTRRNWLMRDNIPGFWRAQFPLYITPTLFRLWNVDTTAGPDAANRGTKTFSIMAQPSNQLLNLSYVDRATDSILYCTVCPLQQRTTSAGGTSGDGGGFQDFVVVTPVLLQAAQVDVVSWYGRGGGLGGIEVFQSEIFVRAVSELNLSSQCSTIPGANVAASAEGGGGGSHGDYGMTAYSTSMGADWKTIKMPDGWQTVLAASVSATDEGVRKPAYVDLAPYLQESGMYDVYLYTPACGGTYDAISSNSAGPLPSNACANRGSVDVNMYFGSPGNVVTMTMSQTNTRDKADKIYSGMIVHSTGDFRPHVVVGPSISTTGTSGGGNTMQTVIVDSIQFVKQATLNSTNSMLFYRPGTGQVSSDPSAPTKDKAQGLDASTWGNLPTQLPSGAVVNSLAASLAGSASLLFISGEFQGTGFSNIVAWDGSKFVPLGGSSASSGVDGAVFSIVLEGQSTLYVVGSFNQALGEAPIPLPGGFASYSIERRTWTSLGNVSQVFLPGAQFQSVEISVGDAGQPQLVVTGKFAWANGATLTTAPSSSGMASVAIWDIRSGTWIQETAPALASQGQRFEFGYVRGQISYLNRIMGSVSSSGSGNTTTTQPIVLVAGMIDSLDTYQATQPENMAWLNAAGSLRTMNLVPSISISTSTGEVPPTNPIANSPVLPTTNAGIMYLNRTSQAWITIVGGSRANGSIGAGYFYSPPVPSANHDSTLSFQELNLQGSVAVGEILALGLSKSEVDGYNTAEAGSELLLLGGVFKSPSTSGANTNGLVVYDLSSDQLVTGFSGLRSVSGRGEPVVNVIKSKPGQRILVIAGDFAGVGKATICEGVCLWDPVLARQALDKRKSLDGSFKSLYGDNGGKKNLGVLKGVVNDIAFEDDKNMYVAGDLVVNGVACGVASFNFDIAKWTTFGSMITPEQLSEPAGAGHPPGSDTLTGPVTAIAHDSMFHRFFIAGRSSIDGSAYFKKWDGAKFIRVSTEFLPQSDIHRLEILPANKNAPIRNNPSSSSSSASAASISSSSSATPTGPNGSNDFTTSNNDSTNTSRAPSMPVDPNDTTHILEQGFILLVSGRIVLGTPLSASSLALKNDHQESSLAFFDGQSWFPYLQSSRNSSKPAQAPVVVGPTVPIQPAMPIFGGGVLNLAATVASHGSSASSVTPANIRIRDQGVFRALAIAHLPRIIARDYLALPYIILISLAISLGLIILIVLLGFLYVWLKRRLSKEEPVPRPKLGSSFMEEDMGYGHGYHTGSGSMGTATGAMASGAAGALASQSLVFKKRANKGGAGGEKEPGSSSSALMSSLGIASALESSGQSQSQPAVSAGGAGSIERGESRKGPRRKNQHGGAAGGESGDNSPMTGSSSQVQIGSRPTVYRPNSTIAEATDALVTEFVKSHEQQRHSMVSSLGGVPGASSASLALVGAAVPMQGHHENSSKEEVQEEDLNGAPPSPDRAGKQARFSGHSLLNQQEGRTSTSSDMTNIYSSSGQGRIASLLAAATGGVGIISAGAARHGHNNLHHQKRPSTPSNAPASPITTMTTPGGNLYASAAGASSSSPSSSAAAIHNTSSTMATTSSTAIPGNPNTVVNGGVIYYAKYP</sequence>
<protein>
    <submittedName>
        <fullName evidence="6">Uncharacterized protein</fullName>
    </submittedName>
</protein>
<accession>A0A9P5SI51</accession>
<feature type="compositionally biased region" description="Polar residues" evidence="1">
    <location>
        <begin position="1569"/>
        <end position="1589"/>
    </location>
</feature>
<comment type="caution">
    <text evidence="6">The sequence shown here is derived from an EMBL/GenBank/DDBJ whole genome shotgun (WGS) entry which is preliminary data.</text>
</comment>
<keyword evidence="2" id="KW-0472">Membrane</keyword>
<dbReference type="GO" id="GO:1902929">
    <property type="term" value="C:plasma membrane of growing cell tip"/>
    <property type="evidence" value="ECO:0007669"/>
    <property type="project" value="TreeGrafter"/>
</dbReference>
<keyword evidence="7" id="KW-1185">Reference proteome</keyword>
<dbReference type="PANTHER" id="PTHR31778">
    <property type="entry name" value="BUD SITE SELECTION PROTEIN RAX2"/>
    <property type="match status" value="1"/>
</dbReference>
<feature type="domain" description="Rax2-like second" evidence="4">
    <location>
        <begin position="192"/>
        <end position="349"/>
    </location>
</feature>
<feature type="compositionally biased region" description="Low complexity" evidence="1">
    <location>
        <begin position="1223"/>
        <end position="1240"/>
    </location>
</feature>
<evidence type="ECO:0000256" key="1">
    <source>
        <dbReference type="SAM" id="MobiDB-lite"/>
    </source>
</evidence>
<proteinExistence type="predicted"/>
<feature type="compositionally biased region" description="Basic and acidic residues" evidence="1">
    <location>
        <begin position="1644"/>
        <end position="1653"/>
    </location>
</feature>